<gene>
    <name evidence="2" type="ORF">B1813_07885</name>
</gene>
<protein>
    <recommendedName>
        <fullName evidence="4">DUF5313 domain-containing protein</fullName>
    </recommendedName>
</protein>
<evidence type="ECO:0000256" key="1">
    <source>
        <dbReference type="SAM" id="Phobius"/>
    </source>
</evidence>
<dbReference type="RefSeq" id="WP_081191273.1">
    <property type="nucleotide sequence ID" value="NZ_MWIH01000005.1"/>
</dbReference>
<dbReference type="InterPro" id="IPR035197">
    <property type="entry name" value="DUF5313"/>
</dbReference>
<evidence type="ECO:0000313" key="2">
    <source>
        <dbReference type="EMBL" id="OQO92166.1"/>
    </source>
</evidence>
<dbReference type="AlphaFoldDB" id="A0A1V9A556"/>
<dbReference type="Proteomes" id="UP000192591">
    <property type="component" value="Unassembled WGS sequence"/>
</dbReference>
<keyword evidence="3" id="KW-1185">Reference proteome</keyword>
<evidence type="ECO:0000313" key="3">
    <source>
        <dbReference type="Proteomes" id="UP000192591"/>
    </source>
</evidence>
<dbReference type="Pfam" id="PF17240">
    <property type="entry name" value="DUF5313"/>
    <property type="match status" value="1"/>
</dbReference>
<feature type="transmembrane region" description="Helical" evidence="1">
    <location>
        <begin position="42"/>
        <end position="59"/>
    </location>
</feature>
<comment type="caution">
    <text evidence="2">The sequence shown here is derived from an EMBL/GenBank/DDBJ whole genome shotgun (WGS) entry which is preliminary data.</text>
</comment>
<sequence length="131" mass="15107">MARRRPNPIQWLWYAAGGRLPSEFRQWVLHDVSSRWYLWRHAGRSTVLVGPLTVVWLLLPGPLWLRLLLCLMAALVGYFYSFAYADEACEHRVVKHGFPHGTARATRQAARAEAEADVRARYVARYRAGTE</sequence>
<proteinExistence type="predicted"/>
<keyword evidence="1" id="KW-0812">Transmembrane</keyword>
<organism evidence="2 3">
    <name type="scientific">Saccharomonospora piscinae</name>
    <dbReference type="NCBI Taxonomy" id="687388"/>
    <lineage>
        <taxon>Bacteria</taxon>
        <taxon>Bacillati</taxon>
        <taxon>Actinomycetota</taxon>
        <taxon>Actinomycetes</taxon>
        <taxon>Pseudonocardiales</taxon>
        <taxon>Pseudonocardiaceae</taxon>
        <taxon>Saccharomonospora</taxon>
    </lineage>
</organism>
<name>A0A1V9A556_SACPI</name>
<feature type="transmembrane region" description="Helical" evidence="1">
    <location>
        <begin position="65"/>
        <end position="85"/>
    </location>
</feature>
<reference evidence="2 3" key="1">
    <citation type="submission" date="2017-02" db="EMBL/GenBank/DDBJ databases">
        <title>Draft genome of Saccharomonospora sp. 154.</title>
        <authorList>
            <person name="Alonso-Carmona G.S."/>
            <person name="De La Haba R."/>
            <person name="Vera-Gargallo B."/>
            <person name="Sandoval-Trujillo A.H."/>
            <person name="Ramirez-Duran N."/>
            <person name="Ventosa A."/>
        </authorList>
    </citation>
    <scope>NUCLEOTIDE SEQUENCE [LARGE SCALE GENOMIC DNA]</scope>
    <source>
        <strain evidence="2 3">LRS4.154</strain>
    </source>
</reference>
<keyword evidence="1" id="KW-1133">Transmembrane helix</keyword>
<evidence type="ECO:0008006" key="4">
    <source>
        <dbReference type="Google" id="ProtNLM"/>
    </source>
</evidence>
<keyword evidence="1" id="KW-0472">Membrane</keyword>
<accession>A0A1V9A556</accession>
<dbReference type="EMBL" id="MWIH01000005">
    <property type="protein sequence ID" value="OQO92166.1"/>
    <property type="molecule type" value="Genomic_DNA"/>
</dbReference>
<dbReference type="STRING" id="1962155.B1813_07885"/>